<reference evidence="1" key="1">
    <citation type="submission" date="2014-09" db="EMBL/GenBank/DDBJ databases">
        <authorList>
            <person name="Magalhaes I.L.F."/>
            <person name="Oliveira U."/>
            <person name="Santos F.R."/>
            <person name="Vidigal T.H.D.A."/>
            <person name="Brescovit A.D."/>
            <person name="Santos A.J."/>
        </authorList>
    </citation>
    <scope>NUCLEOTIDE SEQUENCE</scope>
    <source>
        <tissue evidence="1">Shoot tissue taken approximately 20 cm above the soil surface</tissue>
    </source>
</reference>
<protein>
    <submittedName>
        <fullName evidence="1">Uncharacterized protein</fullName>
    </submittedName>
</protein>
<evidence type="ECO:0000313" key="1">
    <source>
        <dbReference type="EMBL" id="JAD64462.1"/>
    </source>
</evidence>
<proteinExistence type="predicted"/>
<dbReference type="EMBL" id="GBRH01233433">
    <property type="protein sequence ID" value="JAD64462.1"/>
    <property type="molecule type" value="Transcribed_RNA"/>
</dbReference>
<accession>A0A0A9BYX0</accession>
<organism evidence="1">
    <name type="scientific">Arundo donax</name>
    <name type="common">Giant reed</name>
    <name type="synonym">Donax arundinaceus</name>
    <dbReference type="NCBI Taxonomy" id="35708"/>
    <lineage>
        <taxon>Eukaryota</taxon>
        <taxon>Viridiplantae</taxon>
        <taxon>Streptophyta</taxon>
        <taxon>Embryophyta</taxon>
        <taxon>Tracheophyta</taxon>
        <taxon>Spermatophyta</taxon>
        <taxon>Magnoliopsida</taxon>
        <taxon>Liliopsida</taxon>
        <taxon>Poales</taxon>
        <taxon>Poaceae</taxon>
        <taxon>PACMAD clade</taxon>
        <taxon>Arundinoideae</taxon>
        <taxon>Arundineae</taxon>
        <taxon>Arundo</taxon>
    </lineage>
</organism>
<reference evidence="1" key="2">
    <citation type="journal article" date="2015" name="Data Brief">
        <title>Shoot transcriptome of the giant reed, Arundo donax.</title>
        <authorList>
            <person name="Barrero R.A."/>
            <person name="Guerrero F.D."/>
            <person name="Moolhuijzen P."/>
            <person name="Goolsby J.A."/>
            <person name="Tidwell J."/>
            <person name="Bellgard S.E."/>
            <person name="Bellgard M.I."/>
        </authorList>
    </citation>
    <scope>NUCLEOTIDE SEQUENCE</scope>
    <source>
        <tissue evidence="1">Shoot tissue taken approximately 20 cm above the soil surface</tissue>
    </source>
</reference>
<sequence>MTQSHILTCKILVRAFPLGYADLLWLQKLSDAC</sequence>
<name>A0A0A9BYX0_ARUDO</name>
<dbReference type="AlphaFoldDB" id="A0A0A9BYX0"/>